<proteinExistence type="inferred from homology"/>
<accession>A0A7H8QKR9</accession>
<dbReference type="EMBL" id="CP055898">
    <property type="protein sequence ID" value="QKX54085.1"/>
    <property type="molecule type" value="Genomic_DNA"/>
</dbReference>
<dbReference type="Pfam" id="PF13672">
    <property type="entry name" value="PP2C_2"/>
    <property type="match status" value="1"/>
</dbReference>
<dbReference type="Proteomes" id="UP000509510">
    <property type="component" value="Chromosome I"/>
</dbReference>
<comment type="similarity">
    <text evidence="1">Belongs to the PP2C family.</text>
</comment>
<evidence type="ECO:0000256" key="1">
    <source>
        <dbReference type="RuleBase" id="RU366020"/>
    </source>
</evidence>
<feature type="domain" description="PPM-type phosphatase" evidence="2">
    <location>
        <begin position="103"/>
        <end position="414"/>
    </location>
</feature>
<dbReference type="GeneID" id="55988681"/>
<dbReference type="EC" id="3.1.3.16" evidence="1"/>
<dbReference type="KEGG" id="trg:TRUGW13939_01168"/>
<dbReference type="SMART" id="SM00332">
    <property type="entry name" value="PP2Cc"/>
    <property type="match status" value="1"/>
</dbReference>
<dbReference type="PANTHER" id="PTHR12320:SF1">
    <property type="entry name" value="PROTEIN PHOSPHATASE PTC7 HOMOLOG"/>
    <property type="match status" value="1"/>
</dbReference>
<dbReference type="Gene3D" id="3.60.40.10">
    <property type="entry name" value="PPM-type phosphatase domain"/>
    <property type="match status" value="1"/>
</dbReference>
<comment type="cofactor">
    <cofactor evidence="1">
        <name>Mn(2+)</name>
        <dbReference type="ChEBI" id="CHEBI:29035"/>
    </cofactor>
</comment>
<evidence type="ECO:0000259" key="2">
    <source>
        <dbReference type="PROSITE" id="PS51746"/>
    </source>
</evidence>
<protein>
    <recommendedName>
        <fullName evidence="1">Protein phosphatase</fullName>
        <ecNumber evidence="1">3.1.3.16</ecNumber>
    </recommendedName>
</protein>
<dbReference type="SUPFAM" id="SSF81606">
    <property type="entry name" value="PP2C-like"/>
    <property type="match status" value="1"/>
</dbReference>
<dbReference type="OrthoDB" id="60843at2759"/>
<dbReference type="SMART" id="SM00331">
    <property type="entry name" value="PP2C_SIG"/>
    <property type="match status" value="1"/>
</dbReference>
<comment type="catalytic activity">
    <reaction evidence="1">
        <text>O-phospho-L-seryl-[protein] + H2O = L-seryl-[protein] + phosphate</text>
        <dbReference type="Rhea" id="RHEA:20629"/>
        <dbReference type="Rhea" id="RHEA-COMP:9863"/>
        <dbReference type="Rhea" id="RHEA-COMP:11604"/>
        <dbReference type="ChEBI" id="CHEBI:15377"/>
        <dbReference type="ChEBI" id="CHEBI:29999"/>
        <dbReference type="ChEBI" id="CHEBI:43474"/>
        <dbReference type="ChEBI" id="CHEBI:83421"/>
        <dbReference type="EC" id="3.1.3.16"/>
    </reaction>
</comment>
<dbReference type="GO" id="GO:0004722">
    <property type="term" value="F:protein serine/threonine phosphatase activity"/>
    <property type="evidence" value="ECO:0007669"/>
    <property type="project" value="UniProtKB-EC"/>
</dbReference>
<gene>
    <name evidence="3" type="ORF">TRUGW13939_01168</name>
</gene>
<evidence type="ECO:0000313" key="4">
    <source>
        <dbReference type="Proteomes" id="UP000509510"/>
    </source>
</evidence>
<keyword evidence="4" id="KW-1185">Reference proteome</keyword>
<keyword evidence="1" id="KW-0378">Hydrolase</keyword>
<reference evidence="4" key="1">
    <citation type="submission" date="2020-06" db="EMBL/GenBank/DDBJ databases">
        <title>A chromosome-scale genome assembly of Talaromyces rugulosus W13939.</title>
        <authorList>
            <person name="Wang B."/>
            <person name="Guo L."/>
            <person name="Ye K."/>
            <person name="Wang L."/>
        </authorList>
    </citation>
    <scope>NUCLEOTIDE SEQUENCE [LARGE SCALE GENOMIC DNA]</scope>
    <source>
        <strain evidence="4">W13939</strain>
    </source>
</reference>
<dbReference type="InterPro" id="IPR039123">
    <property type="entry name" value="PPTC7"/>
</dbReference>
<dbReference type="PROSITE" id="PS51746">
    <property type="entry name" value="PPM_2"/>
    <property type="match status" value="1"/>
</dbReference>
<keyword evidence="1" id="KW-0464">Manganese</keyword>
<name>A0A7H8QKR9_TALRU</name>
<keyword evidence="1" id="KW-0460">Magnesium</keyword>
<comment type="catalytic activity">
    <reaction evidence="1">
        <text>O-phospho-L-threonyl-[protein] + H2O = L-threonyl-[protein] + phosphate</text>
        <dbReference type="Rhea" id="RHEA:47004"/>
        <dbReference type="Rhea" id="RHEA-COMP:11060"/>
        <dbReference type="Rhea" id="RHEA-COMP:11605"/>
        <dbReference type="ChEBI" id="CHEBI:15377"/>
        <dbReference type="ChEBI" id="CHEBI:30013"/>
        <dbReference type="ChEBI" id="CHEBI:43474"/>
        <dbReference type="ChEBI" id="CHEBI:61977"/>
        <dbReference type="EC" id="3.1.3.16"/>
    </reaction>
</comment>
<dbReference type="GO" id="GO:0046872">
    <property type="term" value="F:metal ion binding"/>
    <property type="evidence" value="ECO:0007669"/>
    <property type="project" value="UniProtKB-UniRule"/>
</dbReference>
<dbReference type="AlphaFoldDB" id="A0A7H8QKR9"/>
<organism evidence="3 4">
    <name type="scientific">Talaromyces rugulosus</name>
    <name type="common">Penicillium rugulosum</name>
    <dbReference type="NCBI Taxonomy" id="121627"/>
    <lineage>
        <taxon>Eukaryota</taxon>
        <taxon>Fungi</taxon>
        <taxon>Dikarya</taxon>
        <taxon>Ascomycota</taxon>
        <taxon>Pezizomycotina</taxon>
        <taxon>Eurotiomycetes</taxon>
        <taxon>Eurotiomycetidae</taxon>
        <taxon>Eurotiales</taxon>
        <taxon>Trichocomaceae</taxon>
        <taxon>Talaromyces</taxon>
        <taxon>Talaromyces sect. Islandici</taxon>
    </lineage>
</organism>
<dbReference type="PANTHER" id="PTHR12320">
    <property type="entry name" value="PROTEIN PHOSPHATASE 2C"/>
    <property type="match status" value="1"/>
</dbReference>
<dbReference type="RefSeq" id="XP_035340264.1">
    <property type="nucleotide sequence ID" value="XM_035484371.1"/>
</dbReference>
<comment type="cofactor">
    <cofactor evidence="1">
        <name>Mg(2+)</name>
        <dbReference type="ChEBI" id="CHEBI:18420"/>
    </cofactor>
</comment>
<dbReference type="InterPro" id="IPR036457">
    <property type="entry name" value="PPM-type-like_dom_sf"/>
</dbReference>
<sequence>MTPAVRRPLAVVLDVFSARSAAGQLLRTAGKNRQAGRFLLKSGFQRRSFQTSIARWSESKGKNISYRVAASCSAKGRRINLEKNTHVFDPATQDAIGVVLKNRGGKSQQQQQQQKRPGSGEDAFFASRVGATDTGAVAFGIADGVGGWAEHRVDPAEVSHGLCTYMAEHALDATEESLKPKELLQRGYDAVQADKSITAGGTTASVGVAQPDGSVELANLGDSGSVLLRLAAVHQYSTPQTHAFNTPYQLNVIPQRLRQQAYMFGGTYFEDLPRDAAVSTASLQHGDVLILATDGVFDNLNNQEILKIVTSRMLLTGAWAETSRDGIGASSKLDALTQFGGLGLPSPPSSSISKSAGYNSLQGLLAASIVGEAKLASVDVRRDGPFAKEAQRYHPGHWYRGGKVDDICVVVVVAVENI</sequence>
<keyword evidence="1" id="KW-0904">Protein phosphatase</keyword>
<evidence type="ECO:0000313" key="3">
    <source>
        <dbReference type="EMBL" id="QKX54085.1"/>
    </source>
</evidence>
<dbReference type="InterPro" id="IPR001932">
    <property type="entry name" value="PPM-type_phosphatase-like_dom"/>
</dbReference>
<keyword evidence="1" id="KW-0479">Metal-binding</keyword>